<evidence type="ECO:0000313" key="1">
    <source>
        <dbReference type="EMBL" id="MFD0986609.1"/>
    </source>
</evidence>
<sequence>MTGHKFKIGEKVQLARDPLNRKTGIYEVMALLPEEHEGWQYRIQDPQSKQQRVVIEARLSEVAGA</sequence>
<gene>
    <name evidence="1" type="ORF">ACFQ2F_05815</name>
</gene>
<comment type="caution">
    <text evidence="1">The sequence shown here is derived from an EMBL/GenBank/DDBJ whole genome shotgun (WGS) entry which is preliminary data.</text>
</comment>
<name>A0ABW3J966_9HYPH</name>
<dbReference type="EMBL" id="JBHTJO010000001">
    <property type="protein sequence ID" value="MFD0986609.1"/>
    <property type="molecule type" value="Genomic_DNA"/>
</dbReference>
<organism evidence="1 2">
    <name type="scientific">Methyloligella solikamskensis</name>
    <dbReference type="NCBI Taxonomy" id="1177756"/>
    <lineage>
        <taxon>Bacteria</taxon>
        <taxon>Pseudomonadati</taxon>
        <taxon>Pseudomonadota</taxon>
        <taxon>Alphaproteobacteria</taxon>
        <taxon>Hyphomicrobiales</taxon>
        <taxon>Hyphomicrobiaceae</taxon>
        <taxon>Methyloligella</taxon>
    </lineage>
</organism>
<accession>A0ABW3J966</accession>
<evidence type="ECO:0000313" key="2">
    <source>
        <dbReference type="Proteomes" id="UP001597102"/>
    </source>
</evidence>
<keyword evidence="2" id="KW-1185">Reference proteome</keyword>
<protein>
    <submittedName>
        <fullName evidence="1">Uncharacterized protein</fullName>
    </submittedName>
</protein>
<dbReference type="RefSeq" id="WP_379087073.1">
    <property type="nucleotide sequence ID" value="NZ_JBHTJO010000001.1"/>
</dbReference>
<proteinExistence type="predicted"/>
<dbReference type="Proteomes" id="UP001597102">
    <property type="component" value="Unassembled WGS sequence"/>
</dbReference>
<reference evidence="2" key="1">
    <citation type="journal article" date="2019" name="Int. J. Syst. Evol. Microbiol.">
        <title>The Global Catalogue of Microorganisms (GCM) 10K type strain sequencing project: providing services to taxonomists for standard genome sequencing and annotation.</title>
        <authorList>
            <consortium name="The Broad Institute Genomics Platform"/>
            <consortium name="The Broad Institute Genome Sequencing Center for Infectious Disease"/>
            <person name="Wu L."/>
            <person name="Ma J."/>
        </authorList>
    </citation>
    <scope>NUCLEOTIDE SEQUENCE [LARGE SCALE GENOMIC DNA]</scope>
    <source>
        <strain evidence="2">CCUG 61697</strain>
    </source>
</reference>